<gene>
    <name evidence="1" type="ORF">M6B38_249110</name>
</gene>
<dbReference type="EMBL" id="JANAVB010045064">
    <property type="protein sequence ID" value="KAJ6790580.1"/>
    <property type="molecule type" value="Genomic_DNA"/>
</dbReference>
<organism evidence="1 2">
    <name type="scientific">Iris pallida</name>
    <name type="common">Sweet iris</name>
    <dbReference type="NCBI Taxonomy" id="29817"/>
    <lineage>
        <taxon>Eukaryota</taxon>
        <taxon>Viridiplantae</taxon>
        <taxon>Streptophyta</taxon>
        <taxon>Embryophyta</taxon>
        <taxon>Tracheophyta</taxon>
        <taxon>Spermatophyta</taxon>
        <taxon>Magnoliopsida</taxon>
        <taxon>Liliopsida</taxon>
        <taxon>Asparagales</taxon>
        <taxon>Iridaceae</taxon>
        <taxon>Iridoideae</taxon>
        <taxon>Irideae</taxon>
        <taxon>Iris</taxon>
    </lineage>
</organism>
<evidence type="ECO:0000313" key="2">
    <source>
        <dbReference type="Proteomes" id="UP001140949"/>
    </source>
</evidence>
<reference evidence="1" key="1">
    <citation type="journal article" date="2023" name="GigaByte">
        <title>Genome assembly of the bearded iris, Iris pallida Lam.</title>
        <authorList>
            <person name="Bruccoleri R.E."/>
            <person name="Oakeley E.J."/>
            <person name="Faust A.M.E."/>
            <person name="Altorfer M."/>
            <person name="Dessus-Babus S."/>
            <person name="Burckhardt D."/>
            <person name="Oertli M."/>
            <person name="Naumann U."/>
            <person name="Petersen F."/>
            <person name="Wong J."/>
        </authorList>
    </citation>
    <scope>NUCLEOTIDE SEQUENCE</scope>
    <source>
        <strain evidence="1">GSM-AAB239-AS_SAM_17_03QT</strain>
    </source>
</reference>
<reference evidence="1" key="2">
    <citation type="submission" date="2023-04" db="EMBL/GenBank/DDBJ databases">
        <authorList>
            <person name="Bruccoleri R.E."/>
            <person name="Oakeley E.J."/>
            <person name="Faust A.-M."/>
            <person name="Dessus-Babus S."/>
            <person name="Altorfer M."/>
            <person name="Burckhardt D."/>
            <person name="Oertli M."/>
            <person name="Naumann U."/>
            <person name="Petersen F."/>
            <person name="Wong J."/>
        </authorList>
    </citation>
    <scope>NUCLEOTIDE SEQUENCE</scope>
    <source>
        <strain evidence="1">GSM-AAB239-AS_SAM_17_03QT</strain>
        <tissue evidence="1">Leaf</tissue>
    </source>
</reference>
<keyword evidence="2" id="KW-1185">Reference proteome</keyword>
<name>A0AAX6DFM1_IRIPA</name>
<proteinExistence type="predicted"/>
<comment type="caution">
    <text evidence="1">The sequence shown here is derived from an EMBL/GenBank/DDBJ whole genome shotgun (WGS) entry which is preliminary data.</text>
</comment>
<sequence length="71" mass="7757">MTATATTHFFGYSVDRAAHPFGSDTLPLRRPGSFLSSVARGALLRVSDSFGQEAIDRRSHSCGERIWSNSL</sequence>
<accession>A0AAX6DFM1</accession>
<dbReference type="Proteomes" id="UP001140949">
    <property type="component" value="Unassembled WGS sequence"/>
</dbReference>
<evidence type="ECO:0000313" key="1">
    <source>
        <dbReference type="EMBL" id="KAJ6790580.1"/>
    </source>
</evidence>
<protein>
    <submittedName>
        <fullName evidence="1">Uncharacterized protein</fullName>
    </submittedName>
</protein>
<dbReference type="AlphaFoldDB" id="A0AAX6DFM1"/>